<evidence type="ECO:0000313" key="4">
    <source>
        <dbReference type="Proteomes" id="UP000610862"/>
    </source>
</evidence>
<gene>
    <name evidence="3" type="ORF">H8692_02995</name>
</gene>
<dbReference type="RefSeq" id="WP_187524959.1">
    <property type="nucleotide sequence ID" value="NZ_JACRTA010000001.1"/>
</dbReference>
<protein>
    <submittedName>
        <fullName evidence="3">Helix-turn-helix transcriptional regulator</fullName>
    </submittedName>
</protein>
<dbReference type="SUPFAM" id="SSF47413">
    <property type="entry name" value="lambda repressor-like DNA-binding domains"/>
    <property type="match status" value="1"/>
</dbReference>
<sequence length="161" mass="18671">MKHKRRGVKYIGRYIPQAYRYNGLLSLYINLFSLSLLLYALKKGGIFVTLQRNLSNFMNAVRSSKKQSITEFAEEVGVSRSEMQQILKGTCNLRIDTVKYIADNLDVDPEAMLFPSYTESQQEFALLLLRTLDAFSRLPKEKQKDASFLFHDLILMMEENE</sequence>
<keyword evidence="1" id="KW-0812">Transmembrane</keyword>
<dbReference type="AlphaFoldDB" id="A0A926E7H2"/>
<feature type="domain" description="HTH cro/C1-type" evidence="2">
    <location>
        <begin position="58"/>
        <end position="112"/>
    </location>
</feature>
<dbReference type="Pfam" id="PF13443">
    <property type="entry name" value="HTH_26"/>
    <property type="match status" value="1"/>
</dbReference>
<proteinExistence type="predicted"/>
<dbReference type="PROSITE" id="PS50943">
    <property type="entry name" value="HTH_CROC1"/>
    <property type="match status" value="1"/>
</dbReference>
<dbReference type="SMART" id="SM00530">
    <property type="entry name" value="HTH_XRE"/>
    <property type="match status" value="1"/>
</dbReference>
<dbReference type="Gene3D" id="1.10.260.40">
    <property type="entry name" value="lambda repressor-like DNA-binding domains"/>
    <property type="match status" value="1"/>
</dbReference>
<dbReference type="InterPro" id="IPR001387">
    <property type="entry name" value="Cro/C1-type_HTH"/>
</dbReference>
<keyword evidence="1" id="KW-0472">Membrane</keyword>
<dbReference type="EMBL" id="JACRTA010000001">
    <property type="protein sequence ID" value="MBC8567730.1"/>
    <property type="molecule type" value="Genomic_DNA"/>
</dbReference>
<evidence type="ECO:0000313" key="3">
    <source>
        <dbReference type="EMBL" id="MBC8567730.1"/>
    </source>
</evidence>
<keyword evidence="1" id="KW-1133">Transmembrane helix</keyword>
<accession>A0A926E7H2</accession>
<reference evidence="3" key="1">
    <citation type="submission" date="2020-08" db="EMBL/GenBank/DDBJ databases">
        <title>Genome public.</title>
        <authorList>
            <person name="Liu C."/>
            <person name="Sun Q."/>
        </authorList>
    </citation>
    <scope>NUCLEOTIDE SEQUENCE</scope>
    <source>
        <strain evidence="3">NSJ-24</strain>
    </source>
</reference>
<keyword evidence="4" id="KW-1185">Reference proteome</keyword>
<evidence type="ECO:0000256" key="1">
    <source>
        <dbReference type="SAM" id="Phobius"/>
    </source>
</evidence>
<feature type="transmembrane region" description="Helical" evidence="1">
    <location>
        <begin position="21"/>
        <end position="41"/>
    </location>
</feature>
<dbReference type="Proteomes" id="UP000610862">
    <property type="component" value="Unassembled WGS sequence"/>
</dbReference>
<dbReference type="InterPro" id="IPR010982">
    <property type="entry name" value="Lambda_DNA-bd_dom_sf"/>
</dbReference>
<organism evidence="3 4">
    <name type="scientific">Lentihominibacter hominis</name>
    <dbReference type="NCBI Taxonomy" id="2763645"/>
    <lineage>
        <taxon>Bacteria</taxon>
        <taxon>Bacillati</taxon>
        <taxon>Bacillota</taxon>
        <taxon>Clostridia</taxon>
        <taxon>Peptostreptococcales</taxon>
        <taxon>Anaerovoracaceae</taxon>
        <taxon>Lentihominibacter</taxon>
    </lineage>
</organism>
<evidence type="ECO:0000259" key="2">
    <source>
        <dbReference type="PROSITE" id="PS50943"/>
    </source>
</evidence>
<name>A0A926E7H2_9FIRM</name>
<dbReference type="GO" id="GO:0003677">
    <property type="term" value="F:DNA binding"/>
    <property type="evidence" value="ECO:0007669"/>
    <property type="project" value="InterPro"/>
</dbReference>
<comment type="caution">
    <text evidence="3">The sequence shown here is derived from an EMBL/GenBank/DDBJ whole genome shotgun (WGS) entry which is preliminary data.</text>
</comment>
<dbReference type="CDD" id="cd00093">
    <property type="entry name" value="HTH_XRE"/>
    <property type="match status" value="1"/>
</dbReference>